<proteinExistence type="predicted"/>
<dbReference type="Proteomes" id="UP000266723">
    <property type="component" value="Unassembled WGS sequence"/>
</dbReference>
<feature type="compositionally biased region" description="Polar residues" evidence="6">
    <location>
        <begin position="264"/>
        <end position="273"/>
    </location>
</feature>
<evidence type="ECO:0000256" key="6">
    <source>
        <dbReference type="SAM" id="MobiDB-lite"/>
    </source>
</evidence>
<evidence type="ECO:0000256" key="2">
    <source>
        <dbReference type="ARBA" id="ARBA00022448"/>
    </source>
</evidence>
<dbReference type="PANTHER" id="PTHR19241">
    <property type="entry name" value="ATP-BINDING CASSETTE TRANSPORTER"/>
    <property type="match status" value="1"/>
</dbReference>
<dbReference type="InterPro" id="IPR013525">
    <property type="entry name" value="ABC2_TM"/>
</dbReference>
<organism evidence="9 10">
    <name type="scientific">Brassica cretica</name>
    <name type="common">Mustard</name>
    <dbReference type="NCBI Taxonomy" id="69181"/>
    <lineage>
        <taxon>Eukaryota</taxon>
        <taxon>Viridiplantae</taxon>
        <taxon>Streptophyta</taxon>
        <taxon>Embryophyta</taxon>
        <taxon>Tracheophyta</taxon>
        <taxon>Spermatophyta</taxon>
        <taxon>Magnoliopsida</taxon>
        <taxon>eudicotyledons</taxon>
        <taxon>Gunneridae</taxon>
        <taxon>Pentapetalae</taxon>
        <taxon>rosids</taxon>
        <taxon>malvids</taxon>
        <taxon>Brassicales</taxon>
        <taxon>Brassicaceae</taxon>
        <taxon>Brassiceae</taxon>
        <taxon>Brassica</taxon>
    </lineage>
</organism>
<dbReference type="Pfam" id="PF01061">
    <property type="entry name" value="ABC2_membrane"/>
    <property type="match status" value="1"/>
</dbReference>
<feature type="region of interest" description="Disordered" evidence="6">
    <location>
        <begin position="239"/>
        <end position="282"/>
    </location>
</feature>
<feature type="transmembrane region" description="Helical" evidence="7">
    <location>
        <begin position="7"/>
        <end position="23"/>
    </location>
</feature>
<evidence type="ECO:0000259" key="8">
    <source>
        <dbReference type="Pfam" id="PF01061"/>
    </source>
</evidence>
<comment type="subcellular location">
    <subcellularLocation>
        <location evidence="1">Membrane</location>
        <topology evidence="1">Multi-pass membrane protein</topology>
    </subcellularLocation>
</comment>
<evidence type="ECO:0000256" key="3">
    <source>
        <dbReference type="ARBA" id="ARBA00022692"/>
    </source>
</evidence>
<feature type="transmembrane region" description="Helical" evidence="7">
    <location>
        <begin position="29"/>
        <end position="47"/>
    </location>
</feature>
<dbReference type="EMBL" id="QGKV02001507">
    <property type="protein sequence ID" value="KAF3534652.1"/>
    <property type="molecule type" value="Genomic_DNA"/>
</dbReference>
<sequence length="313" mass="35915">MDRGQILLVFLRIICLHPLLYILNQQVTAVFAGAFYGLFNLFFGFLIPRPRIPKWWVRYYWICPVAWTVYGLIVSQYGDVKDTIKLVPGMMEDPTIKWYIQNHYGYDPSFMSSIAAVLALFSVDVIESDRCRFWCLPVKTPSRIRQPDPIASEKKDEIKNEYESKKYTCLEKKSIRLASRKRKMRELKSNINKEFKPRGVAARAIKLSYPFRSKGVHRRSQSVSAQPTDDLSPILAQTNSASARIPDSSRSRQQASRSRQLQLTDSSRPQPQSVRDPIALSSRPVRVPVCGSSLWWSVQQTSKVKGNSKPKNP</sequence>
<feature type="transmembrane region" description="Helical" evidence="7">
    <location>
        <begin position="59"/>
        <end position="78"/>
    </location>
</feature>
<keyword evidence="5 7" id="KW-0472">Membrane</keyword>
<evidence type="ECO:0000256" key="5">
    <source>
        <dbReference type="ARBA" id="ARBA00023136"/>
    </source>
</evidence>
<protein>
    <recommendedName>
        <fullName evidence="8">ABC-2 type transporter transmembrane domain-containing protein</fullName>
    </recommendedName>
</protein>
<evidence type="ECO:0000313" key="9">
    <source>
        <dbReference type="EMBL" id="KAF3534652.1"/>
    </source>
</evidence>
<keyword evidence="3 7" id="KW-0812">Transmembrane</keyword>
<keyword evidence="10" id="KW-1185">Reference proteome</keyword>
<feature type="compositionally biased region" description="Low complexity" evidence="6">
    <location>
        <begin position="251"/>
        <end position="263"/>
    </location>
</feature>
<name>A0ABQ7BQT5_BRACR</name>
<feature type="domain" description="ABC-2 type transporter transmembrane" evidence="8">
    <location>
        <begin position="24"/>
        <end position="77"/>
    </location>
</feature>
<accession>A0ABQ7BQT5</accession>
<keyword evidence="4 7" id="KW-1133">Transmembrane helix</keyword>
<evidence type="ECO:0000313" key="10">
    <source>
        <dbReference type="Proteomes" id="UP000266723"/>
    </source>
</evidence>
<comment type="caution">
    <text evidence="9">The sequence shown here is derived from an EMBL/GenBank/DDBJ whole genome shotgun (WGS) entry which is preliminary data.</text>
</comment>
<evidence type="ECO:0000256" key="7">
    <source>
        <dbReference type="SAM" id="Phobius"/>
    </source>
</evidence>
<evidence type="ECO:0000256" key="1">
    <source>
        <dbReference type="ARBA" id="ARBA00004141"/>
    </source>
</evidence>
<gene>
    <name evidence="9" type="ORF">DY000_02042784</name>
</gene>
<keyword evidence="2" id="KW-0813">Transport</keyword>
<reference evidence="9 10" key="1">
    <citation type="journal article" date="2020" name="BMC Genomics">
        <title>Intraspecific diversification of the crop wild relative Brassica cretica Lam. using demographic model selection.</title>
        <authorList>
            <person name="Kioukis A."/>
            <person name="Michalopoulou V.A."/>
            <person name="Briers L."/>
            <person name="Pirintsos S."/>
            <person name="Studholme D.J."/>
            <person name="Pavlidis P."/>
            <person name="Sarris P.F."/>
        </authorList>
    </citation>
    <scope>NUCLEOTIDE SEQUENCE [LARGE SCALE GENOMIC DNA]</scope>
    <source>
        <strain evidence="10">cv. PFS-1207/04</strain>
    </source>
</reference>
<evidence type="ECO:0000256" key="4">
    <source>
        <dbReference type="ARBA" id="ARBA00022989"/>
    </source>
</evidence>